<organism evidence="2 3">
    <name type="scientific">Niastella vici</name>
    <dbReference type="NCBI Taxonomy" id="1703345"/>
    <lineage>
        <taxon>Bacteria</taxon>
        <taxon>Pseudomonadati</taxon>
        <taxon>Bacteroidota</taxon>
        <taxon>Chitinophagia</taxon>
        <taxon>Chitinophagales</taxon>
        <taxon>Chitinophagaceae</taxon>
        <taxon>Niastella</taxon>
    </lineage>
</organism>
<dbReference type="EMBL" id="LVYD01000048">
    <property type="protein sequence ID" value="OQP62818.1"/>
    <property type="molecule type" value="Genomic_DNA"/>
</dbReference>
<dbReference type="Gene3D" id="2.60.40.1740">
    <property type="entry name" value="hypothetical protein (bacova_03559)"/>
    <property type="match status" value="1"/>
</dbReference>
<protein>
    <recommendedName>
        <fullName evidence="1">BT-3987-like N-terminal domain-containing protein</fullName>
    </recommendedName>
</protein>
<accession>A0A1V9FX02</accession>
<dbReference type="Pfam" id="PF08522">
    <property type="entry name" value="BT_3987-like_N"/>
    <property type="match status" value="1"/>
</dbReference>
<dbReference type="PROSITE" id="PS51257">
    <property type="entry name" value="PROKAR_LIPOPROTEIN"/>
    <property type="match status" value="1"/>
</dbReference>
<evidence type="ECO:0000259" key="1">
    <source>
        <dbReference type="Pfam" id="PF08522"/>
    </source>
</evidence>
<dbReference type="OrthoDB" id="633404at2"/>
<gene>
    <name evidence="2" type="ORF">A3860_26260</name>
</gene>
<name>A0A1V9FX02_9BACT</name>
<sequence>MNHLRVSIYITFIALLGLTSCLKKDGMNIDPDNTTSNIVELQFIEGGSGTTINSGMQYFTGGALVYPPSDLMDTANYNISFAGKGTLSKDLTVSIAVDPTKVLDNLANDSIKYVLMPDSLYKIVSTTATIKAGGKIAHMQIVFFPSKVNPAISYMLPIVIKDAQDQTISSNFSTIYFHFIGNPLAGSYTATGYFYHPSSPRSLSRSRTLPAANATTLITELGDLGGSGYFVEISVPNPFNTTTVQNVTIAVHSGSSPDPVLIWSGGLPADNPGYTAAWSGSAMCNNTYDPATQTFYLRYGYLGGTGYRVAEEWIKKN</sequence>
<evidence type="ECO:0000313" key="3">
    <source>
        <dbReference type="Proteomes" id="UP000192796"/>
    </source>
</evidence>
<feature type="domain" description="BT-3987-like N-terminal" evidence="1">
    <location>
        <begin position="62"/>
        <end position="166"/>
    </location>
</feature>
<proteinExistence type="predicted"/>
<dbReference type="Proteomes" id="UP000192796">
    <property type="component" value="Unassembled WGS sequence"/>
</dbReference>
<dbReference type="InterPro" id="IPR013728">
    <property type="entry name" value="BT_3987-like_N"/>
</dbReference>
<reference evidence="2 3" key="1">
    <citation type="submission" date="2016-03" db="EMBL/GenBank/DDBJ databases">
        <title>Niastella vici sp. nov., isolated from farmland soil.</title>
        <authorList>
            <person name="Chen L."/>
            <person name="Wang D."/>
            <person name="Yang S."/>
            <person name="Wang G."/>
        </authorList>
    </citation>
    <scope>NUCLEOTIDE SEQUENCE [LARGE SCALE GENOMIC DNA]</scope>
    <source>
        <strain evidence="2 3">DJ57</strain>
    </source>
</reference>
<dbReference type="AlphaFoldDB" id="A0A1V9FX02"/>
<comment type="caution">
    <text evidence="2">The sequence shown here is derived from an EMBL/GenBank/DDBJ whole genome shotgun (WGS) entry which is preliminary data.</text>
</comment>
<dbReference type="RefSeq" id="WP_081148194.1">
    <property type="nucleotide sequence ID" value="NZ_LVYD01000048.1"/>
</dbReference>
<keyword evidence="3" id="KW-1185">Reference proteome</keyword>
<dbReference type="STRING" id="1703345.A3860_26260"/>
<evidence type="ECO:0000313" key="2">
    <source>
        <dbReference type="EMBL" id="OQP62818.1"/>
    </source>
</evidence>